<dbReference type="AlphaFoldDB" id="A0A848H439"/>
<sequence length="63" mass="6890">MQLQSGDLVRHKDGGPLMLVRVASDDLAVCVWFDEHCKPCIGTFLAVSMVDMNSARREVAAQA</sequence>
<dbReference type="RefSeq" id="WP_169418150.1">
    <property type="nucleotide sequence ID" value="NZ_JABBFX010000001.1"/>
</dbReference>
<organism evidence="1 2">
    <name type="scientific">Ramlibacter agri</name>
    <dbReference type="NCBI Taxonomy" id="2728837"/>
    <lineage>
        <taxon>Bacteria</taxon>
        <taxon>Pseudomonadati</taxon>
        <taxon>Pseudomonadota</taxon>
        <taxon>Betaproteobacteria</taxon>
        <taxon>Burkholderiales</taxon>
        <taxon>Comamonadaceae</taxon>
        <taxon>Ramlibacter</taxon>
    </lineage>
</organism>
<dbReference type="Proteomes" id="UP000541185">
    <property type="component" value="Unassembled WGS sequence"/>
</dbReference>
<reference evidence="1 2" key="1">
    <citation type="submission" date="2020-04" db="EMBL/GenBank/DDBJ databases">
        <title>Ramlibacter sp. G-1-2-2 isolated from soil.</title>
        <authorList>
            <person name="Dahal R.H."/>
        </authorList>
    </citation>
    <scope>NUCLEOTIDE SEQUENCE [LARGE SCALE GENOMIC DNA]</scope>
    <source>
        <strain evidence="1 2">G-1-2-2</strain>
    </source>
</reference>
<name>A0A848H439_9BURK</name>
<gene>
    <name evidence="1" type="ORF">HHL11_09485</name>
</gene>
<evidence type="ECO:0000313" key="1">
    <source>
        <dbReference type="EMBL" id="NML43980.1"/>
    </source>
</evidence>
<dbReference type="EMBL" id="JABBFX010000001">
    <property type="protein sequence ID" value="NML43980.1"/>
    <property type="molecule type" value="Genomic_DNA"/>
</dbReference>
<evidence type="ECO:0000313" key="2">
    <source>
        <dbReference type="Proteomes" id="UP000541185"/>
    </source>
</evidence>
<keyword evidence="2" id="KW-1185">Reference proteome</keyword>
<comment type="caution">
    <text evidence="1">The sequence shown here is derived from an EMBL/GenBank/DDBJ whole genome shotgun (WGS) entry which is preliminary data.</text>
</comment>
<protein>
    <submittedName>
        <fullName evidence="1">DUF2158 domain-containing protein</fullName>
    </submittedName>
</protein>
<accession>A0A848H439</accession>
<proteinExistence type="predicted"/>